<evidence type="ECO:0000313" key="2">
    <source>
        <dbReference type="EMBL" id="EFH85560.1"/>
    </source>
</evidence>
<reference evidence="2 3" key="1">
    <citation type="journal article" date="2011" name="Stand. Genomic Sci.">
        <title>Non-contiguous finished genome sequence and contextual data of the filamentous soil bacterium Ktedonobacter racemifer type strain (SOSP1-21).</title>
        <authorList>
            <person name="Chang Y.J."/>
            <person name="Land M."/>
            <person name="Hauser L."/>
            <person name="Chertkov O."/>
            <person name="Del Rio T.G."/>
            <person name="Nolan M."/>
            <person name="Copeland A."/>
            <person name="Tice H."/>
            <person name="Cheng J.F."/>
            <person name="Lucas S."/>
            <person name="Han C."/>
            <person name="Goodwin L."/>
            <person name="Pitluck S."/>
            <person name="Ivanova N."/>
            <person name="Ovchinikova G."/>
            <person name="Pati A."/>
            <person name="Chen A."/>
            <person name="Palaniappan K."/>
            <person name="Mavromatis K."/>
            <person name="Liolios K."/>
            <person name="Brettin T."/>
            <person name="Fiebig A."/>
            <person name="Rohde M."/>
            <person name="Abt B."/>
            <person name="Goker M."/>
            <person name="Detter J.C."/>
            <person name="Woyke T."/>
            <person name="Bristow J."/>
            <person name="Eisen J.A."/>
            <person name="Markowitz V."/>
            <person name="Hugenholtz P."/>
            <person name="Kyrpides N.C."/>
            <person name="Klenk H.P."/>
            <person name="Lapidus A."/>
        </authorList>
    </citation>
    <scope>NUCLEOTIDE SEQUENCE [LARGE SCALE GENOMIC DNA]</scope>
    <source>
        <strain evidence="3">DSM 44963</strain>
    </source>
</reference>
<sequence>MPKILRARPPQEEQEERRVHKLATSRHGPADWILHARMVMSSWEGHQVNEIARDLHCSEQTVRRRLHRFNVQGFEGLGDQKRAGRPRRLSVEDDSRILALVRQSPPGKLERLSDGSLDVRDEQGSAQWSLNALEQAAQEAGITVKRSQIRRICLREGVRWRRTHSWSKSDEKEFAPKRVAVVSHYTTPPEGSTTICADELGPILPRSFPPAPGWSADGHRIKAPLEYSRGLEKTWIYGALRVRDGKELTRCAASRNSKGYIALLNDIEVDNPKGDLFVITDNLTSHLSAETNAWLAEHPRIHQIFIPKGACWLNLQEGWWRLFRRDALAGQSFANPTEIDQARSVATAQLNARAKPWVWGRPPKSPRHRRHLFCYRI</sequence>
<dbReference type="AlphaFoldDB" id="D6TPE6"/>
<dbReference type="InterPro" id="IPR038717">
    <property type="entry name" value="Tc1-like_DDE_dom"/>
</dbReference>
<dbReference type="Gene3D" id="3.30.420.10">
    <property type="entry name" value="Ribonuclease H-like superfamily/Ribonuclease H"/>
    <property type="match status" value="1"/>
</dbReference>
<comment type="caution">
    <text evidence="2">The sequence shown here is derived from an EMBL/GenBank/DDBJ whole genome shotgun (WGS) entry which is preliminary data.</text>
</comment>
<dbReference type="GO" id="GO:0003676">
    <property type="term" value="F:nucleic acid binding"/>
    <property type="evidence" value="ECO:0007669"/>
    <property type="project" value="InterPro"/>
</dbReference>
<protein>
    <submittedName>
        <fullName evidence="2">Sigma-70 region 4 type 2</fullName>
    </submittedName>
</protein>
<dbReference type="STRING" id="485913.Krac_6784"/>
<dbReference type="EMBL" id="ADVG01000002">
    <property type="protein sequence ID" value="EFH85560.1"/>
    <property type="molecule type" value="Genomic_DNA"/>
</dbReference>
<dbReference type="InParanoid" id="D6TPE6"/>
<organism evidence="2 3">
    <name type="scientific">Ktedonobacter racemifer DSM 44963</name>
    <dbReference type="NCBI Taxonomy" id="485913"/>
    <lineage>
        <taxon>Bacteria</taxon>
        <taxon>Bacillati</taxon>
        <taxon>Chloroflexota</taxon>
        <taxon>Ktedonobacteria</taxon>
        <taxon>Ktedonobacterales</taxon>
        <taxon>Ktedonobacteraceae</taxon>
        <taxon>Ktedonobacter</taxon>
    </lineage>
</organism>
<keyword evidence="3" id="KW-1185">Reference proteome</keyword>
<dbReference type="InterPro" id="IPR009057">
    <property type="entry name" value="Homeodomain-like_sf"/>
</dbReference>
<dbReference type="Pfam" id="PF13565">
    <property type="entry name" value="HTH_32"/>
    <property type="match status" value="1"/>
</dbReference>
<dbReference type="InterPro" id="IPR047655">
    <property type="entry name" value="Transpos_IS630-like"/>
</dbReference>
<dbReference type="Proteomes" id="UP000004508">
    <property type="component" value="Unassembled WGS sequence"/>
</dbReference>
<dbReference type="SUPFAM" id="SSF46689">
    <property type="entry name" value="Homeodomain-like"/>
    <property type="match status" value="1"/>
</dbReference>
<gene>
    <name evidence="2" type="ORF">Krac_6784</name>
</gene>
<name>D6TPE6_KTERA</name>
<evidence type="ECO:0000259" key="1">
    <source>
        <dbReference type="Pfam" id="PF13358"/>
    </source>
</evidence>
<dbReference type="eggNOG" id="COG3415">
    <property type="taxonomic scope" value="Bacteria"/>
</dbReference>
<dbReference type="eggNOG" id="COG3335">
    <property type="taxonomic scope" value="Bacteria"/>
</dbReference>
<feature type="domain" description="Tc1-like transposase DDE" evidence="1">
    <location>
        <begin position="195"/>
        <end position="336"/>
    </location>
</feature>
<proteinExistence type="predicted"/>
<dbReference type="InterPro" id="IPR036397">
    <property type="entry name" value="RNaseH_sf"/>
</dbReference>
<dbReference type="Gene3D" id="1.10.10.10">
    <property type="entry name" value="Winged helix-like DNA-binding domain superfamily/Winged helix DNA-binding domain"/>
    <property type="match status" value="1"/>
</dbReference>
<dbReference type="InterPro" id="IPR036388">
    <property type="entry name" value="WH-like_DNA-bd_sf"/>
</dbReference>
<dbReference type="Pfam" id="PF13358">
    <property type="entry name" value="DDE_3"/>
    <property type="match status" value="1"/>
</dbReference>
<accession>D6TPE6</accession>
<dbReference type="NCBIfam" id="NF033545">
    <property type="entry name" value="transpos_IS630"/>
    <property type="match status" value="1"/>
</dbReference>
<evidence type="ECO:0000313" key="3">
    <source>
        <dbReference type="Proteomes" id="UP000004508"/>
    </source>
</evidence>